<protein>
    <submittedName>
        <fullName evidence="1">Uncharacterized protein</fullName>
    </submittedName>
</protein>
<accession>A0ACB8U413</accession>
<organism evidence="1 2">
    <name type="scientific">Irpex rosettiformis</name>
    <dbReference type="NCBI Taxonomy" id="378272"/>
    <lineage>
        <taxon>Eukaryota</taxon>
        <taxon>Fungi</taxon>
        <taxon>Dikarya</taxon>
        <taxon>Basidiomycota</taxon>
        <taxon>Agaricomycotina</taxon>
        <taxon>Agaricomycetes</taxon>
        <taxon>Polyporales</taxon>
        <taxon>Irpicaceae</taxon>
        <taxon>Irpex</taxon>
    </lineage>
</organism>
<sequence>MSQFIAAARSWARLITPLMFMCLSVTMHTVTGPEQHLYRLMVGSSSTCRVHDAYVDRRQEGTKVHLHSYRLIREAQIALPYCAATERPMRAGYAYLSKSRNWYGSNPRSCVELPGCMICLTIQQSHDQLLCLTNEAERLIVRSIQTLKPRTSLLPSWSAWKKINSHFLSSRFQRECVY</sequence>
<proteinExistence type="predicted"/>
<comment type="caution">
    <text evidence="1">The sequence shown here is derived from an EMBL/GenBank/DDBJ whole genome shotgun (WGS) entry which is preliminary data.</text>
</comment>
<evidence type="ECO:0000313" key="2">
    <source>
        <dbReference type="Proteomes" id="UP001055072"/>
    </source>
</evidence>
<name>A0ACB8U413_9APHY</name>
<dbReference type="Proteomes" id="UP001055072">
    <property type="component" value="Unassembled WGS sequence"/>
</dbReference>
<evidence type="ECO:0000313" key="1">
    <source>
        <dbReference type="EMBL" id="KAI0088931.1"/>
    </source>
</evidence>
<reference evidence="1" key="1">
    <citation type="journal article" date="2021" name="Environ. Microbiol.">
        <title>Gene family expansions and transcriptome signatures uncover fungal adaptations to wood decay.</title>
        <authorList>
            <person name="Hage H."/>
            <person name="Miyauchi S."/>
            <person name="Viragh M."/>
            <person name="Drula E."/>
            <person name="Min B."/>
            <person name="Chaduli D."/>
            <person name="Navarro D."/>
            <person name="Favel A."/>
            <person name="Norest M."/>
            <person name="Lesage-Meessen L."/>
            <person name="Balint B."/>
            <person name="Merenyi Z."/>
            <person name="de Eugenio L."/>
            <person name="Morin E."/>
            <person name="Martinez A.T."/>
            <person name="Baldrian P."/>
            <person name="Stursova M."/>
            <person name="Martinez M.J."/>
            <person name="Novotny C."/>
            <person name="Magnuson J.K."/>
            <person name="Spatafora J.W."/>
            <person name="Maurice S."/>
            <person name="Pangilinan J."/>
            <person name="Andreopoulos W."/>
            <person name="LaButti K."/>
            <person name="Hundley H."/>
            <person name="Na H."/>
            <person name="Kuo A."/>
            <person name="Barry K."/>
            <person name="Lipzen A."/>
            <person name="Henrissat B."/>
            <person name="Riley R."/>
            <person name="Ahrendt S."/>
            <person name="Nagy L.G."/>
            <person name="Grigoriev I.V."/>
            <person name="Martin F."/>
            <person name="Rosso M.N."/>
        </authorList>
    </citation>
    <scope>NUCLEOTIDE SEQUENCE</scope>
    <source>
        <strain evidence="1">CBS 384.51</strain>
    </source>
</reference>
<dbReference type="EMBL" id="MU274912">
    <property type="protein sequence ID" value="KAI0088931.1"/>
    <property type="molecule type" value="Genomic_DNA"/>
</dbReference>
<gene>
    <name evidence="1" type="ORF">BDY19DRAFT_157379</name>
</gene>
<keyword evidence="2" id="KW-1185">Reference proteome</keyword>